<dbReference type="Pfam" id="PF00005">
    <property type="entry name" value="ABC_tran"/>
    <property type="match status" value="1"/>
</dbReference>
<evidence type="ECO:0000313" key="6">
    <source>
        <dbReference type="Proteomes" id="UP000242864"/>
    </source>
</evidence>
<evidence type="ECO:0000256" key="2">
    <source>
        <dbReference type="ARBA" id="ARBA00022741"/>
    </source>
</evidence>
<evidence type="ECO:0000256" key="3">
    <source>
        <dbReference type="ARBA" id="ARBA00022840"/>
    </source>
</evidence>
<dbReference type="SMART" id="SM00382">
    <property type="entry name" value="AAA"/>
    <property type="match status" value="1"/>
</dbReference>
<dbReference type="GO" id="GO:0016887">
    <property type="term" value="F:ATP hydrolysis activity"/>
    <property type="evidence" value="ECO:0007669"/>
    <property type="project" value="InterPro"/>
</dbReference>
<dbReference type="Gene3D" id="3.40.50.300">
    <property type="entry name" value="P-loop containing nucleotide triphosphate hydrolases"/>
    <property type="match status" value="1"/>
</dbReference>
<dbReference type="SUPFAM" id="SSF52540">
    <property type="entry name" value="P-loop containing nucleoside triphosphate hydrolases"/>
    <property type="match status" value="1"/>
</dbReference>
<name>A0AAC9RSJ2_9STAP</name>
<evidence type="ECO:0000313" key="5">
    <source>
        <dbReference type="EMBL" id="ARJ50869.1"/>
    </source>
</evidence>
<dbReference type="InterPro" id="IPR051782">
    <property type="entry name" value="ABC_Transporter_VariousFunc"/>
</dbReference>
<dbReference type="Proteomes" id="UP000242864">
    <property type="component" value="Chromosome"/>
</dbReference>
<reference evidence="5 6" key="1">
    <citation type="submission" date="2017-04" db="EMBL/GenBank/DDBJ databases">
        <authorList>
            <person name="Veseli I.A."/>
            <person name="Tang C."/>
            <person name="Pombert J.-F."/>
        </authorList>
    </citation>
    <scope>NUCLEOTIDE SEQUENCE [LARGE SCALE GENOMIC DNA]</scope>
    <source>
        <strain evidence="5 6">ATCC 700373</strain>
    </source>
</reference>
<dbReference type="KEGG" id="slz:B5P37_05805"/>
<feature type="domain" description="ABC transporter" evidence="4">
    <location>
        <begin position="6"/>
        <end position="231"/>
    </location>
</feature>
<gene>
    <name evidence="5" type="ORF">B5P37_05805</name>
</gene>
<evidence type="ECO:0000259" key="4">
    <source>
        <dbReference type="PROSITE" id="PS50893"/>
    </source>
</evidence>
<sequence>MGDTVYYIKNLKYKYKKSNNYILKDVDFIIKPGVLNVLIGENGSGKTTLLDCITQSLKADFEHNLPKSKDILYMTQNIFFAPSNKGKDIKNLIRGLLPKNESEYFDEEIFSKFTSDEINKYQHLLNMKMGDMSVGERKWLYLQLFSRIPKEIYLLDEPTSGVDPLSRKLIMKRIEDIIRHGKQCLISTHQLQDLQHIDVNLIFLNKGKIVYQGDFKHWLKLNEATNPDIAFEKTLYSNEEI</sequence>
<dbReference type="InterPro" id="IPR003439">
    <property type="entry name" value="ABC_transporter-like_ATP-bd"/>
</dbReference>
<dbReference type="InterPro" id="IPR003593">
    <property type="entry name" value="AAA+_ATPase"/>
</dbReference>
<protein>
    <recommendedName>
        <fullName evidence="4">ABC transporter domain-containing protein</fullName>
    </recommendedName>
</protein>
<dbReference type="PANTHER" id="PTHR42939">
    <property type="entry name" value="ABC TRANSPORTER ATP-BINDING PROTEIN ALBC-RELATED"/>
    <property type="match status" value="1"/>
</dbReference>
<evidence type="ECO:0000256" key="1">
    <source>
        <dbReference type="ARBA" id="ARBA00022448"/>
    </source>
</evidence>
<proteinExistence type="predicted"/>
<keyword evidence="6" id="KW-1185">Reference proteome</keyword>
<keyword evidence="3" id="KW-0067">ATP-binding</keyword>
<dbReference type="EMBL" id="CP020773">
    <property type="protein sequence ID" value="ARJ50869.1"/>
    <property type="molecule type" value="Genomic_DNA"/>
</dbReference>
<dbReference type="InterPro" id="IPR027417">
    <property type="entry name" value="P-loop_NTPase"/>
</dbReference>
<dbReference type="AlphaFoldDB" id="A0AAC9RSJ2"/>
<dbReference type="GO" id="GO:0005524">
    <property type="term" value="F:ATP binding"/>
    <property type="evidence" value="ECO:0007669"/>
    <property type="project" value="UniProtKB-KW"/>
</dbReference>
<keyword evidence="2" id="KW-0547">Nucleotide-binding</keyword>
<dbReference type="PROSITE" id="PS50893">
    <property type="entry name" value="ABC_TRANSPORTER_2"/>
    <property type="match status" value="1"/>
</dbReference>
<accession>A0AAC9RSJ2</accession>
<organism evidence="5 6">
    <name type="scientific">Staphylococcus lutrae</name>
    <dbReference type="NCBI Taxonomy" id="155085"/>
    <lineage>
        <taxon>Bacteria</taxon>
        <taxon>Bacillati</taxon>
        <taxon>Bacillota</taxon>
        <taxon>Bacilli</taxon>
        <taxon>Bacillales</taxon>
        <taxon>Staphylococcaceae</taxon>
        <taxon>Staphylococcus</taxon>
    </lineage>
</organism>
<dbReference type="PANTHER" id="PTHR42939:SF1">
    <property type="entry name" value="ABC TRANSPORTER ATP-BINDING PROTEIN ALBC-RELATED"/>
    <property type="match status" value="1"/>
</dbReference>
<keyword evidence="1" id="KW-0813">Transport</keyword>